<evidence type="ECO:0000259" key="10">
    <source>
        <dbReference type="PROSITE" id="PS50109"/>
    </source>
</evidence>
<accession>A0A9D2MN94</accession>
<keyword evidence="9" id="KW-0812">Transmembrane</keyword>
<keyword evidence="9" id="KW-0472">Membrane</keyword>
<evidence type="ECO:0000256" key="4">
    <source>
        <dbReference type="ARBA" id="ARBA00022553"/>
    </source>
</evidence>
<evidence type="ECO:0000313" key="12">
    <source>
        <dbReference type="EMBL" id="HJB89863.1"/>
    </source>
</evidence>
<feature type="transmembrane region" description="Helical" evidence="9">
    <location>
        <begin position="12"/>
        <end position="36"/>
    </location>
</feature>
<dbReference type="Gene3D" id="1.10.287.130">
    <property type="match status" value="1"/>
</dbReference>
<protein>
    <recommendedName>
        <fullName evidence="3">histidine kinase</fullName>
        <ecNumber evidence="3">2.7.13.3</ecNumber>
    </recommendedName>
</protein>
<keyword evidence="8" id="KW-0175">Coiled coil</keyword>
<dbReference type="Gene3D" id="6.10.340.10">
    <property type="match status" value="1"/>
</dbReference>
<evidence type="ECO:0000256" key="1">
    <source>
        <dbReference type="ARBA" id="ARBA00000085"/>
    </source>
</evidence>
<keyword evidence="7" id="KW-0902">Two-component regulatory system</keyword>
<dbReference type="PANTHER" id="PTHR45453">
    <property type="entry name" value="PHOSPHATE REGULON SENSOR PROTEIN PHOR"/>
    <property type="match status" value="1"/>
</dbReference>
<dbReference type="GO" id="GO:0016036">
    <property type="term" value="P:cellular response to phosphate starvation"/>
    <property type="evidence" value="ECO:0007669"/>
    <property type="project" value="TreeGrafter"/>
</dbReference>
<dbReference type="Pfam" id="PF02518">
    <property type="entry name" value="HATPase_c"/>
    <property type="match status" value="1"/>
</dbReference>
<dbReference type="GO" id="GO:0000155">
    <property type="term" value="F:phosphorelay sensor kinase activity"/>
    <property type="evidence" value="ECO:0007669"/>
    <property type="project" value="InterPro"/>
</dbReference>
<comment type="caution">
    <text evidence="12">The sequence shown here is derived from an EMBL/GenBank/DDBJ whole genome shotgun (WGS) entry which is preliminary data.</text>
</comment>
<dbReference type="EMBL" id="DWXE01000001">
    <property type="protein sequence ID" value="HJB89863.1"/>
    <property type="molecule type" value="Genomic_DNA"/>
</dbReference>
<feature type="coiled-coil region" evidence="8">
    <location>
        <begin position="233"/>
        <end position="264"/>
    </location>
</feature>
<comment type="subcellular location">
    <subcellularLocation>
        <location evidence="2">Membrane</location>
    </subcellularLocation>
</comment>
<proteinExistence type="predicted"/>
<evidence type="ECO:0000256" key="9">
    <source>
        <dbReference type="SAM" id="Phobius"/>
    </source>
</evidence>
<keyword evidence="6 12" id="KW-0418">Kinase</keyword>
<evidence type="ECO:0000256" key="3">
    <source>
        <dbReference type="ARBA" id="ARBA00012438"/>
    </source>
</evidence>
<reference evidence="12" key="1">
    <citation type="journal article" date="2021" name="PeerJ">
        <title>Extensive microbial diversity within the chicken gut microbiome revealed by metagenomics and culture.</title>
        <authorList>
            <person name="Gilroy R."/>
            <person name="Ravi A."/>
            <person name="Getino M."/>
            <person name="Pursley I."/>
            <person name="Horton D.L."/>
            <person name="Alikhan N.F."/>
            <person name="Baker D."/>
            <person name="Gharbi K."/>
            <person name="Hall N."/>
            <person name="Watson M."/>
            <person name="Adriaenssens E.M."/>
            <person name="Foster-Nyarko E."/>
            <person name="Jarju S."/>
            <person name="Secka A."/>
            <person name="Antonio M."/>
            <person name="Oren A."/>
            <person name="Chaudhuri R.R."/>
            <person name="La Ragione R."/>
            <person name="Hildebrand F."/>
            <person name="Pallen M.J."/>
        </authorList>
    </citation>
    <scope>NUCLEOTIDE SEQUENCE</scope>
    <source>
        <strain evidence="12">USAMLcec3-2134</strain>
    </source>
</reference>
<dbReference type="CDD" id="cd00082">
    <property type="entry name" value="HisKA"/>
    <property type="match status" value="1"/>
</dbReference>
<dbReference type="InterPro" id="IPR003661">
    <property type="entry name" value="HisK_dim/P_dom"/>
</dbReference>
<keyword evidence="5" id="KW-0808">Transferase</keyword>
<dbReference type="CDD" id="cd06225">
    <property type="entry name" value="HAMP"/>
    <property type="match status" value="1"/>
</dbReference>
<dbReference type="InterPro" id="IPR036890">
    <property type="entry name" value="HATPase_C_sf"/>
</dbReference>
<dbReference type="AlphaFoldDB" id="A0A9D2MN94"/>
<dbReference type="SUPFAM" id="SSF47384">
    <property type="entry name" value="Homodimeric domain of signal transducing histidine kinase"/>
    <property type="match status" value="1"/>
</dbReference>
<dbReference type="SMART" id="SM00304">
    <property type="entry name" value="HAMP"/>
    <property type="match status" value="1"/>
</dbReference>
<evidence type="ECO:0000256" key="6">
    <source>
        <dbReference type="ARBA" id="ARBA00022777"/>
    </source>
</evidence>
<dbReference type="InterPro" id="IPR003660">
    <property type="entry name" value="HAMP_dom"/>
</dbReference>
<dbReference type="Proteomes" id="UP000886883">
    <property type="component" value="Unassembled WGS sequence"/>
</dbReference>
<dbReference type="SUPFAM" id="SSF55874">
    <property type="entry name" value="ATPase domain of HSP90 chaperone/DNA topoisomerase II/histidine kinase"/>
    <property type="match status" value="1"/>
</dbReference>
<comment type="catalytic activity">
    <reaction evidence="1">
        <text>ATP + protein L-histidine = ADP + protein N-phospho-L-histidine.</text>
        <dbReference type="EC" id="2.7.13.3"/>
    </reaction>
</comment>
<dbReference type="SUPFAM" id="SSF158472">
    <property type="entry name" value="HAMP domain-like"/>
    <property type="match status" value="1"/>
</dbReference>
<dbReference type="InterPro" id="IPR050351">
    <property type="entry name" value="BphY/WalK/GraS-like"/>
</dbReference>
<dbReference type="SMART" id="SM00388">
    <property type="entry name" value="HisKA"/>
    <property type="match status" value="1"/>
</dbReference>
<keyword evidence="4" id="KW-0597">Phosphoprotein</keyword>
<evidence type="ECO:0000259" key="11">
    <source>
        <dbReference type="PROSITE" id="PS50885"/>
    </source>
</evidence>
<evidence type="ECO:0000313" key="13">
    <source>
        <dbReference type="Proteomes" id="UP000886883"/>
    </source>
</evidence>
<feature type="domain" description="Histidine kinase" evidence="10">
    <location>
        <begin position="274"/>
        <end position="489"/>
    </location>
</feature>
<reference evidence="12" key="2">
    <citation type="submission" date="2021-04" db="EMBL/GenBank/DDBJ databases">
        <authorList>
            <person name="Gilroy R."/>
        </authorList>
    </citation>
    <scope>NUCLEOTIDE SEQUENCE</scope>
    <source>
        <strain evidence="12">USAMLcec3-2134</strain>
    </source>
</reference>
<feature type="transmembrane region" description="Helical" evidence="9">
    <location>
        <begin position="172"/>
        <end position="191"/>
    </location>
</feature>
<dbReference type="InterPro" id="IPR003594">
    <property type="entry name" value="HATPase_dom"/>
</dbReference>
<gene>
    <name evidence="12" type="ORF">H9763_00145</name>
</gene>
<dbReference type="SMART" id="SM00387">
    <property type="entry name" value="HATPase_c"/>
    <property type="match status" value="1"/>
</dbReference>
<dbReference type="PROSITE" id="PS50885">
    <property type="entry name" value="HAMP"/>
    <property type="match status" value="1"/>
</dbReference>
<keyword evidence="9" id="KW-1133">Transmembrane helix</keyword>
<evidence type="ECO:0000256" key="8">
    <source>
        <dbReference type="SAM" id="Coils"/>
    </source>
</evidence>
<dbReference type="EC" id="2.7.13.3" evidence="3"/>
<dbReference type="GO" id="GO:0004721">
    <property type="term" value="F:phosphoprotein phosphatase activity"/>
    <property type="evidence" value="ECO:0007669"/>
    <property type="project" value="TreeGrafter"/>
</dbReference>
<dbReference type="PANTHER" id="PTHR45453:SF3">
    <property type="entry name" value="HISTIDINE KINASE"/>
    <property type="match status" value="1"/>
</dbReference>
<evidence type="ECO:0000256" key="7">
    <source>
        <dbReference type="ARBA" id="ARBA00023012"/>
    </source>
</evidence>
<evidence type="ECO:0000256" key="2">
    <source>
        <dbReference type="ARBA" id="ARBA00004370"/>
    </source>
</evidence>
<organism evidence="12 13">
    <name type="scientific">Candidatus Eisenbergiella merdigallinarum</name>
    <dbReference type="NCBI Taxonomy" id="2838552"/>
    <lineage>
        <taxon>Bacteria</taxon>
        <taxon>Bacillati</taxon>
        <taxon>Bacillota</taxon>
        <taxon>Clostridia</taxon>
        <taxon>Lachnospirales</taxon>
        <taxon>Lachnospiraceae</taxon>
        <taxon>Eisenbergiella</taxon>
    </lineage>
</organism>
<feature type="domain" description="HAMP" evidence="11">
    <location>
        <begin position="193"/>
        <end position="245"/>
    </location>
</feature>
<dbReference type="GO" id="GO:0005886">
    <property type="term" value="C:plasma membrane"/>
    <property type="evidence" value="ECO:0007669"/>
    <property type="project" value="TreeGrafter"/>
</dbReference>
<dbReference type="Pfam" id="PF00672">
    <property type="entry name" value="HAMP"/>
    <property type="match status" value="1"/>
</dbReference>
<sequence>MLRKKIRESLTARIFFTTALLLFGALSITFGLIAWVTPITWSAAVSDDLVRRTNALAETLSQTDFRDCGPLLDEFIRSCGADVVLTFPDGSLATTSSRLTVEQPSEEGAASVTWSAYETDEKETDAFVNVAMSQRTTISTDVQFADRDETCTLSVIPRMQAQNLAVQAMIRMAPWLFFVLLLLSLLCALIYSRSITRPILRLSAIAEKMAGLDFVWECGLQRPDEIGKLGNSLDRMSRRLSSALKELESANLRLQGEVEREREADRRRTAFFSAASHELKTPLTILKGQLAGMLEGIDVYQNRDRYLLRSLQVAGRMENLIREMLTISRMESGSVPIRQQRVDLSSLIRQQLDLDAELLDLRGQTLVSSLDPDVFVTGDPSLLGKAVENLLSNAVFYSPEGARIRVWCGIRDGSPAFFVENGGARIREDAIPHLFEAFYREENSRNRSTGGSGLGLYLVQTILERHRASCAIENTAEGVRATVLFRAAPGKTAGSPSPQR</sequence>
<dbReference type="InterPro" id="IPR005467">
    <property type="entry name" value="His_kinase_dom"/>
</dbReference>
<dbReference type="InterPro" id="IPR036097">
    <property type="entry name" value="HisK_dim/P_sf"/>
</dbReference>
<dbReference type="Pfam" id="PF00512">
    <property type="entry name" value="HisKA"/>
    <property type="match status" value="1"/>
</dbReference>
<evidence type="ECO:0000256" key="5">
    <source>
        <dbReference type="ARBA" id="ARBA00022679"/>
    </source>
</evidence>
<name>A0A9D2MN94_9FIRM</name>
<dbReference type="PROSITE" id="PS50109">
    <property type="entry name" value="HIS_KIN"/>
    <property type="match status" value="1"/>
</dbReference>
<dbReference type="Gene3D" id="3.30.565.10">
    <property type="entry name" value="Histidine kinase-like ATPase, C-terminal domain"/>
    <property type="match status" value="1"/>
</dbReference>